<reference evidence="2" key="1">
    <citation type="submission" date="2023-10" db="EMBL/GenBank/DDBJ databases">
        <authorList>
            <person name="Chen Y."/>
            <person name="Shah S."/>
            <person name="Dougan E. K."/>
            <person name="Thang M."/>
            <person name="Chan C."/>
        </authorList>
    </citation>
    <scope>NUCLEOTIDE SEQUENCE [LARGE SCALE GENOMIC DNA]</scope>
</reference>
<evidence type="ECO:0000313" key="2">
    <source>
        <dbReference type="EMBL" id="CAK0819495.1"/>
    </source>
</evidence>
<gene>
    <name evidence="2" type="ORF">PCOR1329_LOCUS21483</name>
</gene>
<dbReference type="EMBL" id="CAUYUJ010007080">
    <property type="protein sequence ID" value="CAK0819495.1"/>
    <property type="molecule type" value="Genomic_DNA"/>
</dbReference>
<evidence type="ECO:0000313" key="3">
    <source>
        <dbReference type="Proteomes" id="UP001189429"/>
    </source>
</evidence>
<evidence type="ECO:0008006" key="4">
    <source>
        <dbReference type="Google" id="ProtNLM"/>
    </source>
</evidence>
<accession>A0ABN9RK34</accession>
<dbReference type="Gene3D" id="3.20.20.210">
    <property type="match status" value="1"/>
</dbReference>
<feature type="compositionally biased region" description="Basic and acidic residues" evidence="1">
    <location>
        <begin position="446"/>
        <end position="455"/>
    </location>
</feature>
<proteinExistence type="predicted"/>
<keyword evidence="3" id="KW-1185">Reference proteome</keyword>
<feature type="region of interest" description="Disordered" evidence="1">
    <location>
        <begin position="330"/>
        <end position="455"/>
    </location>
</feature>
<name>A0ABN9RK34_9DINO</name>
<dbReference type="SUPFAM" id="SSF51726">
    <property type="entry name" value="UROD/MetE-like"/>
    <property type="match status" value="1"/>
</dbReference>
<dbReference type="InterPro" id="IPR038071">
    <property type="entry name" value="UROD/MetE-like_sf"/>
</dbReference>
<dbReference type="Proteomes" id="UP001189429">
    <property type="component" value="Unassembled WGS sequence"/>
</dbReference>
<feature type="compositionally biased region" description="Basic and acidic residues" evidence="1">
    <location>
        <begin position="360"/>
        <end position="375"/>
    </location>
</feature>
<feature type="compositionally biased region" description="Pro residues" evidence="1">
    <location>
        <begin position="515"/>
        <end position="528"/>
    </location>
</feature>
<feature type="compositionally biased region" description="Basic residues" evidence="1">
    <location>
        <begin position="379"/>
        <end position="394"/>
    </location>
</feature>
<comment type="caution">
    <text evidence="2">The sequence shown here is derived from an EMBL/GenBank/DDBJ whole genome shotgun (WGS) entry which is preliminary data.</text>
</comment>
<organism evidence="2 3">
    <name type="scientific">Prorocentrum cordatum</name>
    <dbReference type="NCBI Taxonomy" id="2364126"/>
    <lineage>
        <taxon>Eukaryota</taxon>
        <taxon>Sar</taxon>
        <taxon>Alveolata</taxon>
        <taxon>Dinophyceae</taxon>
        <taxon>Prorocentrales</taxon>
        <taxon>Prorocentraceae</taxon>
        <taxon>Prorocentrum</taxon>
    </lineage>
</organism>
<sequence length="597" mass="65433">MSRIQCTHVGSLPRPAAMVPVVRGDVPEPADWDEQLRAATAGLLKKQLDAGLDFINDGEISRRDYVSAARARMSGFGSKARSATAADLEESTEYAERFKGRKGLLSLEKETVIENPACDGEITYLPEGLKNLECEIERIVGVIAGSTATKSRPMSQYFFSSPSPGTLTTFFPNSGKHYKTHEQYIRALGKAMKTEYERIAAAGFSLQVDCPDLAMGRHTAFKEQSLEEFKKTALLHVEVLNEALANIPAEQCRVHVCWGNYPGPHDADVPLAEVAPAIMSVKPKFISLEACNPGHAHEWEVFQTVRLPEDKVLLPGVLDTTTAHISAPPACRAAPAELRPPRGRGARDGLHGLRLLHRGRGGERPRGARLEEDALHGGGRPHRHRGGDRRRRAAAARGEGRGGLEAPAERVEVEGAEDELPRPRSRARLRGAPPPPSPPPPPLPSEQRRRLDRLRSCPSARAAWRQGRACSGGGPVFFWAAQARMGSERTGPENRAASPMRRRRGSTWSPICFRPRPPTTPARPPPPGGLRCSARRPRRACGLRAPDAAARCHYAQHICHSAFLNVRVPVLSRLRRHAFAAASSLIPPLLLHLFFQF</sequence>
<feature type="region of interest" description="Disordered" evidence="1">
    <location>
        <begin position="487"/>
        <end position="534"/>
    </location>
</feature>
<evidence type="ECO:0000256" key="1">
    <source>
        <dbReference type="SAM" id="MobiDB-lite"/>
    </source>
</evidence>
<feature type="compositionally biased region" description="Basic and acidic residues" evidence="1">
    <location>
        <begin position="398"/>
        <end position="413"/>
    </location>
</feature>
<feature type="compositionally biased region" description="Pro residues" evidence="1">
    <location>
        <begin position="432"/>
        <end position="444"/>
    </location>
</feature>
<protein>
    <recommendedName>
        <fullName evidence="4">Cobalamin-independent methionine synthase MetE C-terminal/archaeal domain-containing protein</fullName>
    </recommendedName>
</protein>